<feature type="transmembrane region" description="Helical" evidence="6">
    <location>
        <begin position="193"/>
        <end position="217"/>
    </location>
</feature>
<keyword evidence="5 6" id="KW-0472">Membrane</keyword>
<keyword evidence="8" id="KW-1185">Reference proteome</keyword>
<dbReference type="OrthoDB" id="9766267at2"/>
<dbReference type="GO" id="GO:0005886">
    <property type="term" value="C:plasma membrane"/>
    <property type="evidence" value="ECO:0007669"/>
    <property type="project" value="TreeGrafter"/>
</dbReference>
<evidence type="ECO:0000256" key="2">
    <source>
        <dbReference type="ARBA" id="ARBA00022448"/>
    </source>
</evidence>
<dbReference type="PROSITE" id="PS01271">
    <property type="entry name" value="NA_SULFATE"/>
    <property type="match status" value="1"/>
</dbReference>
<accession>A0A371X0C5</accession>
<feature type="transmembrane region" description="Helical" evidence="6">
    <location>
        <begin position="163"/>
        <end position="181"/>
    </location>
</feature>
<dbReference type="InterPro" id="IPR031312">
    <property type="entry name" value="Na/sul_symport_CS"/>
</dbReference>
<evidence type="ECO:0000313" key="7">
    <source>
        <dbReference type="EMBL" id="RFC62659.1"/>
    </source>
</evidence>
<evidence type="ECO:0000256" key="5">
    <source>
        <dbReference type="ARBA" id="ARBA00023136"/>
    </source>
</evidence>
<feature type="transmembrane region" description="Helical" evidence="6">
    <location>
        <begin position="292"/>
        <end position="311"/>
    </location>
</feature>
<proteinExistence type="predicted"/>
<dbReference type="GO" id="GO:0015141">
    <property type="term" value="F:succinate transmembrane transporter activity"/>
    <property type="evidence" value="ECO:0007669"/>
    <property type="project" value="UniProtKB-ARBA"/>
</dbReference>
<name>A0A371X0C5_9HYPH</name>
<reference evidence="7 8" key="1">
    <citation type="submission" date="2018-08" db="EMBL/GenBank/DDBJ databases">
        <title>Fulvimarina sp. 85, whole genome shotgun sequence.</title>
        <authorList>
            <person name="Tuo L."/>
        </authorList>
    </citation>
    <scope>NUCLEOTIDE SEQUENCE [LARGE SCALE GENOMIC DNA]</scope>
    <source>
        <strain evidence="7 8">85</strain>
    </source>
</reference>
<dbReference type="NCBIfam" id="TIGR00785">
    <property type="entry name" value="dass"/>
    <property type="match status" value="1"/>
</dbReference>
<keyword evidence="2" id="KW-0813">Transport</keyword>
<comment type="caution">
    <text evidence="7">The sequence shown here is derived from an EMBL/GenBank/DDBJ whole genome shotgun (WGS) entry which is preliminary data.</text>
</comment>
<evidence type="ECO:0000256" key="6">
    <source>
        <dbReference type="SAM" id="Phobius"/>
    </source>
</evidence>
<feature type="transmembrane region" description="Helical" evidence="6">
    <location>
        <begin position="107"/>
        <end position="126"/>
    </location>
</feature>
<keyword evidence="3 6" id="KW-0812">Transmembrane</keyword>
<organism evidence="7 8">
    <name type="scientific">Fulvimarina endophytica</name>
    <dbReference type="NCBI Taxonomy" id="2293836"/>
    <lineage>
        <taxon>Bacteria</taxon>
        <taxon>Pseudomonadati</taxon>
        <taxon>Pseudomonadota</taxon>
        <taxon>Alphaproteobacteria</taxon>
        <taxon>Hyphomicrobiales</taxon>
        <taxon>Aurantimonadaceae</taxon>
        <taxon>Fulvimarina</taxon>
    </lineage>
</organism>
<evidence type="ECO:0000256" key="4">
    <source>
        <dbReference type="ARBA" id="ARBA00022989"/>
    </source>
</evidence>
<feature type="transmembrane region" description="Helical" evidence="6">
    <location>
        <begin position="50"/>
        <end position="70"/>
    </location>
</feature>
<evidence type="ECO:0000256" key="3">
    <source>
        <dbReference type="ARBA" id="ARBA00022692"/>
    </source>
</evidence>
<dbReference type="PANTHER" id="PTHR10283:SF82">
    <property type="entry name" value="SOLUTE CARRIER FAMILY 13 MEMBER 2"/>
    <property type="match status" value="1"/>
</dbReference>
<evidence type="ECO:0000313" key="8">
    <source>
        <dbReference type="Proteomes" id="UP000264310"/>
    </source>
</evidence>
<dbReference type="RefSeq" id="WP_116684183.1">
    <property type="nucleotide sequence ID" value="NZ_QURL01000006.1"/>
</dbReference>
<feature type="transmembrane region" description="Helical" evidence="6">
    <location>
        <begin position="395"/>
        <end position="412"/>
    </location>
</feature>
<dbReference type="AlphaFoldDB" id="A0A371X0C5"/>
<keyword evidence="4 6" id="KW-1133">Transmembrane helix</keyword>
<gene>
    <name evidence="7" type="ORF">DYI37_15645</name>
</gene>
<feature type="transmembrane region" description="Helical" evidence="6">
    <location>
        <begin position="237"/>
        <end position="258"/>
    </location>
</feature>
<dbReference type="EMBL" id="QURL01000006">
    <property type="protein sequence ID" value="RFC62659.1"/>
    <property type="molecule type" value="Genomic_DNA"/>
</dbReference>
<feature type="transmembrane region" description="Helical" evidence="6">
    <location>
        <begin position="482"/>
        <end position="509"/>
    </location>
</feature>
<evidence type="ECO:0000256" key="1">
    <source>
        <dbReference type="ARBA" id="ARBA00004141"/>
    </source>
</evidence>
<dbReference type="Proteomes" id="UP000264310">
    <property type="component" value="Unassembled WGS sequence"/>
</dbReference>
<protein>
    <submittedName>
        <fullName evidence="7">DASS family sodium-coupled anion symporter</fullName>
    </submittedName>
</protein>
<comment type="subcellular location">
    <subcellularLocation>
        <location evidence="1">Membrane</location>
        <topology evidence="1">Multi-pass membrane protein</topology>
    </subcellularLocation>
</comment>
<feature type="transmembrane region" description="Helical" evidence="6">
    <location>
        <begin position="424"/>
        <end position="454"/>
    </location>
</feature>
<feature type="transmembrane region" description="Helical" evidence="6">
    <location>
        <begin position="138"/>
        <end position="157"/>
    </location>
</feature>
<feature type="transmembrane region" description="Helical" evidence="6">
    <location>
        <begin position="25"/>
        <end position="44"/>
    </location>
</feature>
<dbReference type="Pfam" id="PF00939">
    <property type="entry name" value="Na_sulph_symp"/>
    <property type="match status" value="1"/>
</dbReference>
<feature type="transmembrane region" description="Helical" evidence="6">
    <location>
        <begin position="361"/>
        <end position="383"/>
    </location>
</feature>
<sequence>MAKGHEAPAAQGAPQEGKAVAERPFSVIGLIGLVAGPLVAFAFFMTEPRIAVSAPAWSMIGFTLWMVIWWLTEAVPIPITSLLPLPVMPLVGLLPMDEVAPSYSDPLILLFLGGFILAGGLEQVGLHRRIAINIVHRIGTTPNLIVLGFMLASAFLSMWISNVATTIMMFAVAMSVIGFISERTGDERITRNFGVALLLAVAYAASIGGVGTIIGSIPNGLMVSFLRNNHGIEIGFFDWMLLGIPIVALMIPIVWLILTRLLFPAAMDGVEGLGAVIEREYCALGRWSRGEVVVACVFGAAATLWVLRPAINAQFGLGVSDTMIAIFAAIMIFVVPTRLSRGERASDAFAVNWQVSRKVPWGVLLLFGGGLALAAGFAATGLADAIGTAVSGLPVPTYVLVLVALASVMLLTEVTSNTATTATFLPILGAVAVGLGLPAVTLAIPVAIAASMAFMMPVATPPNAIVFAYDKMRLADMVHAGALVNLTGIAVSYILILLLAPSLFGATIFDR</sequence>
<dbReference type="InterPro" id="IPR001898">
    <property type="entry name" value="SLC13A/DASS"/>
</dbReference>
<feature type="transmembrane region" description="Helical" evidence="6">
    <location>
        <begin position="323"/>
        <end position="340"/>
    </location>
</feature>
<dbReference type="PANTHER" id="PTHR10283">
    <property type="entry name" value="SOLUTE CARRIER FAMILY 13 MEMBER"/>
    <property type="match status" value="1"/>
</dbReference>